<dbReference type="OrthoDB" id="381247at2157"/>
<dbReference type="STRING" id="453591.Igni_0650"/>
<dbReference type="RefSeq" id="WP_011998684.1">
    <property type="nucleotide sequence ID" value="NC_009776.1"/>
</dbReference>
<protein>
    <submittedName>
        <fullName evidence="1">Uncharacterized protein</fullName>
    </submittedName>
</protein>
<keyword evidence="2" id="KW-1185">Reference proteome</keyword>
<dbReference type="AlphaFoldDB" id="A8AA80"/>
<evidence type="ECO:0000313" key="2">
    <source>
        <dbReference type="Proteomes" id="UP000000262"/>
    </source>
</evidence>
<name>A8AA80_IGNH4</name>
<proteinExistence type="predicted"/>
<gene>
    <name evidence="1" type="ordered locus">Igni_0650</name>
</gene>
<dbReference type="Proteomes" id="UP000000262">
    <property type="component" value="Chromosome"/>
</dbReference>
<organism evidence="1 2">
    <name type="scientific">Ignicoccus hospitalis (strain KIN4/I / DSM 18386 / JCM 14125)</name>
    <dbReference type="NCBI Taxonomy" id="453591"/>
    <lineage>
        <taxon>Archaea</taxon>
        <taxon>Thermoproteota</taxon>
        <taxon>Thermoprotei</taxon>
        <taxon>Desulfurococcales</taxon>
        <taxon>Desulfurococcaceae</taxon>
        <taxon>Ignicoccus</taxon>
    </lineage>
</organism>
<dbReference type="KEGG" id="iho:Igni_0650"/>
<reference evidence="1 2" key="1">
    <citation type="journal article" date="2008" name="Genome Biol.">
        <title>A genomic analysis of the archaeal system Ignicoccus hospitalis-Nanoarchaeum equitans.</title>
        <authorList>
            <person name="Podar M."/>
            <person name="Anderson I."/>
            <person name="Makarova K.S."/>
            <person name="Elkins J.G."/>
            <person name="Ivanova N."/>
            <person name="Wall M.A."/>
            <person name="Lykidis A."/>
            <person name="Mavromatis K."/>
            <person name="Sun H."/>
            <person name="Hudson M.E."/>
            <person name="Chen W."/>
            <person name="Deciu C."/>
            <person name="Hutchison D."/>
            <person name="Eads J.R."/>
            <person name="Anderson A."/>
            <person name="Fernandes F."/>
            <person name="Szeto E."/>
            <person name="Lapidus A."/>
            <person name="Kyrpides N.C."/>
            <person name="Saier M.H.Jr."/>
            <person name="Richardson P.M."/>
            <person name="Rachel R."/>
            <person name="Huber H."/>
            <person name="Eisen J.A."/>
            <person name="Koonin E.V."/>
            <person name="Keller M."/>
            <person name="Stetter K.O."/>
        </authorList>
    </citation>
    <scope>NUCLEOTIDE SEQUENCE [LARGE SCALE GENOMIC DNA]</scope>
    <source>
        <strain evidence="2">KIN4/I / DSM 18386 / JCM 14125</strain>
    </source>
</reference>
<sequence>MKKNLAFKLGLCPIVLAMEHVDHEAKRRYAKLYDPINDTLIDLELPYSIYLLSDVKGQHECWEDALKELGVEWSCPHAQECPIKRRQAYQRQEQSG</sequence>
<dbReference type="GeneID" id="5561989"/>
<dbReference type="HOGENOM" id="CLU_2353188_0_0_2"/>
<evidence type="ECO:0000313" key="1">
    <source>
        <dbReference type="EMBL" id="ABU81832.1"/>
    </source>
</evidence>
<accession>A8AA80</accession>
<dbReference type="EMBL" id="CP000816">
    <property type="protein sequence ID" value="ABU81832.1"/>
    <property type="molecule type" value="Genomic_DNA"/>
</dbReference>